<dbReference type="FunFam" id="3.30.300.30:FF:000002">
    <property type="entry name" value="Long-chain fatty acid transport protein 1"/>
    <property type="match status" value="1"/>
</dbReference>
<evidence type="ECO:0000259" key="5">
    <source>
        <dbReference type="Pfam" id="PF00501"/>
    </source>
</evidence>
<protein>
    <recommendedName>
        <fullName evidence="9">Long-chain acyl-CoA synthetase</fullName>
    </recommendedName>
</protein>
<dbReference type="InterPro" id="IPR042099">
    <property type="entry name" value="ANL_N_sf"/>
</dbReference>
<evidence type="ECO:0008006" key="9">
    <source>
        <dbReference type="Google" id="ProtNLM"/>
    </source>
</evidence>
<dbReference type="SUPFAM" id="SSF56801">
    <property type="entry name" value="Acetyl-CoA synthetase-like"/>
    <property type="match status" value="1"/>
</dbReference>
<organism evidence="7 8">
    <name type="scientific">Pseudidiomarina atlantica</name>
    <dbReference type="NCBI Taxonomy" id="1517416"/>
    <lineage>
        <taxon>Bacteria</taxon>
        <taxon>Pseudomonadati</taxon>
        <taxon>Pseudomonadota</taxon>
        <taxon>Gammaproteobacteria</taxon>
        <taxon>Alteromonadales</taxon>
        <taxon>Idiomarinaceae</taxon>
        <taxon>Pseudidiomarina</taxon>
    </lineage>
</organism>
<dbReference type="Gene3D" id="3.40.50.12780">
    <property type="entry name" value="N-terminal domain of ligase-like"/>
    <property type="match status" value="1"/>
</dbReference>
<dbReference type="Pfam" id="PF00501">
    <property type="entry name" value="AMP-binding"/>
    <property type="match status" value="1"/>
</dbReference>
<name>A0A094IS32_9GAMM</name>
<dbReference type="GO" id="GO:0005324">
    <property type="term" value="F:long-chain fatty acid transmembrane transporter activity"/>
    <property type="evidence" value="ECO:0007669"/>
    <property type="project" value="TreeGrafter"/>
</dbReference>
<dbReference type="eggNOG" id="COG0318">
    <property type="taxonomic scope" value="Bacteria"/>
</dbReference>
<evidence type="ECO:0000256" key="2">
    <source>
        <dbReference type="ARBA" id="ARBA00022598"/>
    </source>
</evidence>
<proteinExistence type="inferred from homology"/>
<dbReference type="STRING" id="1517416.IDAT_02295"/>
<dbReference type="Pfam" id="PF13193">
    <property type="entry name" value="AMP-binding_C"/>
    <property type="match status" value="1"/>
</dbReference>
<dbReference type="InterPro" id="IPR025110">
    <property type="entry name" value="AMP-bd_C"/>
</dbReference>
<evidence type="ECO:0000259" key="6">
    <source>
        <dbReference type="Pfam" id="PF13193"/>
    </source>
</evidence>
<gene>
    <name evidence="7" type="ORF">IDAT_02295</name>
</gene>
<dbReference type="PANTHER" id="PTHR43107:SF15">
    <property type="entry name" value="FATTY ACID TRANSPORT PROTEIN 3, ISOFORM A"/>
    <property type="match status" value="1"/>
</dbReference>
<evidence type="ECO:0000313" key="8">
    <source>
        <dbReference type="Proteomes" id="UP000053718"/>
    </source>
</evidence>
<dbReference type="InterPro" id="IPR045851">
    <property type="entry name" value="AMP-bd_C_sf"/>
</dbReference>
<dbReference type="InterPro" id="IPR000873">
    <property type="entry name" value="AMP-dep_synth/lig_dom"/>
</dbReference>
<evidence type="ECO:0000313" key="7">
    <source>
        <dbReference type="EMBL" id="KFZ29937.1"/>
    </source>
</evidence>
<dbReference type="GO" id="GO:0004467">
    <property type="term" value="F:long-chain fatty acid-CoA ligase activity"/>
    <property type="evidence" value="ECO:0007669"/>
    <property type="project" value="TreeGrafter"/>
</dbReference>
<accession>A0A094IS32</accession>
<dbReference type="PROSITE" id="PS00455">
    <property type="entry name" value="AMP_BINDING"/>
    <property type="match status" value="1"/>
</dbReference>
<dbReference type="InterPro" id="IPR020845">
    <property type="entry name" value="AMP-binding_CS"/>
</dbReference>
<keyword evidence="8" id="KW-1185">Reference proteome</keyword>
<keyword evidence="2" id="KW-0436">Ligase</keyword>
<dbReference type="Gene3D" id="3.30.300.30">
    <property type="match status" value="1"/>
</dbReference>
<dbReference type="NCBIfam" id="NF006134">
    <property type="entry name" value="PRK08279.1"/>
    <property type="match status" value="1"/>
</dbReference>
<keyword evidence="4" id="KW-0067">ATP-binding</keyword>
<keyword evidence="3" id="KW-0547">Nucleotide-binding</keyword>
<dbReference type="GO" id="GO:0005886">
    <property type="term" value="C:plasma membrane"/>
    <property type="evidence" value="ECO:0007669"/>
    <property type="project" value="TreeGrafter"/>
</dbReference>
<comment type="similarity">
    <text evidence="1">Belongs to the ATP-dependent AMP-binding enzyme family.</text>
</comment>
<sequence>MTLALLRFAPRLPRFILTLAQLAWARKNQRGSVGYFLQRAAARHADAIFLKYEDESYTYGEFNQWVNQLAAYLQQRGVQPGDCVALWFSNSPAQLAWALAVCKLGAIAGMLNTKQTAQPFLHSLEVMHPRLLINAEPLPTLDFPHQKGQPTLTSPTSESGLPFLGVVAAAEVPRDATRSWPDPKETEAITLGATAFYVMTSGTTGLPKAAAMTHLRWYKAGIAFGRMALNLKQRKDTMYCALPMYHNTALSIALSASIMTGSTLALAPRFSASHFWQDCQRHRATTFVYVGELCRYLLQQPAQANEQNNRIRAVLGNGLRAEIWDEFQHRFGINRICKLYGASEGNVGFVNVFNLKRTVGFSPMRYTIVRFDTDHEEPLKDANGKLVKVGRGEVGLLLTEVSEKAPFDGYTNNPEANQQKLFKNVFKPGDCWFNTGDLVRHQGYRHIAFIDRVGDTFRWKSENVATTEVESQLSRCKEVLDAVVYGVKIPNTEGRAGMASLVLKQGQQFNPQAFYDFVRKQLPDYARPLFIRLQQAHEMTTTFKVRKQQLKRESYELQNIKDPLFVFVNEQQGYQPLNEEILQRIHHGQHRF</sequence>
<dbReference type="GO" id="GO:0044539">
    <property type="term" value="P:long-chain fatty acid import into cell"/>
    <property type="evidence" value="ECO:0007669"/>
    <property type="project" value="TreeGrafter"/>
</dbReference>
<dbReference type="EMBL" id="JPIN01000001">
    <property type="protein sequence ID" value="KFZ29937.1"/>
    <property type="molecule type" value="Genomic_DNA"/>
</dbReference>
<reference evidence="7 8" key="1">
    <citation type="submission" date="2014-06" db="EMBL/GenBank/DDBJ databases">
        <title>Draft genome sequence of Idiomarina sp. MCCC 1A10513.</title>
        <authorList>
            <person name="Du J."/>
            <person name="Lai Q."/>
            <person name="Shao Z."/>
        </authorList>
    </citation>
    <scope>NUCLEOTIDE SEQUENCE [LARGE SCALE GENOMIC DNA]</scope>
    <source>
        <strain evidence="7 8">MCCC 1A10513</strain>
    </source>
</reference>
<dbReference type="PANTHER" id="PTHR43107">
    <property type="entry name" value="LONG-CHAIN FATTY ACID TRANSPORT PROTEIN"/>
    <property type="match status" value="1"/>
</dbReference>
<dbReference type="Proteomes" id="UP000053718">
    <property type="component" value="Unassembled WGS sequence"/>
</dbReference>
<feature type="domain" description="AMP-binding enzyme C-terminal" evidence="6">
    <location>
        <begin position="468"/>
        <end position="544"/>
    </location>
</feature>
<feature type="domain" description="AMP-dependent synthetase/ligase" evidence="5">
    <location>
        <begin position="37"/>
        <end position="384"/>
    </location>
</feature>
<dbReference type="AlphaFoldDB" id="A0A094IS32"/>
<evidence type="ECO:0000256" key="1">
    <source>
        <dbReference type="ARBA" id="ARBA00006432"/>
    </source>
</evidence>
<evidence type="ECO:0000256" key="4">
    <source>
        <dbReference type="ARBA" id="ARBA00022840"/>
    </source>
</evidence>
<evidence type="ECO:0000256" key="3">
    <source>
        <dbReference type="ARBA" id="ARBA00022741"/>
    </source>
</evidence>
<comment type="caution">
    <text evidence="7">The sequence shown here is derived from an EMBL/GenBank/DDBJ whole genome shotgun (WGS) entry which is preliminary data.</text>
</comment>
<dbReference type="GO" id="GO:0005524">
    <property type="term" value="F:ATP binding"/>
    <property type="evidence" value="ECO:0007669"/>
    <property type="project" value="UniProtKB-KW"/>
</dbReference>